<keyword evidence="1" id="KW-0677">Repeat</keyword>
<feature type="domain" description="DYW" evidence="3">
    <location>
        <begin position="537"/>
        <end position="630"/>
    </location>
</feature>
<dbReference type="InterPro" id="IPR032867">
    <property type="entry name" value="DYW_dom"/>
</dbReference>
<organism evidence="4 5">
    <name type="scientific">Adineta ricciae</name>
    <name type="common">Rotifer</name>
    <dbReference type="NCBI Taxonomy" id="249248"/>
    <lineage>
        <taxon>Eukaryota</taxon>
        <taxon>Metazoa</taxon>
        <taxon>Spiralia</taxon>
        <taxon>Gnathifera</taxon>
        <taxon>Rotifera</taxon>
        <taxon>Eurotatoria</taxon>
        <taxon>Bdelloidea</taxon>
        <taxon>Adinetida</taxon>
        <taxon>Adinetidae</taxon>
        <taxon>Adineta</taxon>
    </lineage>
</organism>
<proteinExistence type="predicted"/>
<dbReference type="PROSITE" id="PS51375">
    <property type="entry name" value="PPR"/>
    <property type="match status" value="1"/>
</dbReference>
<dbReference type="InterPro" id="IPR011990">
    <property type="entry name" value="TPR-like_helical_dom_sf"/>
</dbReference>
<dbReference type="GO" id="GO:0009451">
    <property type="term" value="P:RNA modification"/>
    <property type="evidence" value="ECO:0007669"/>
    <property type="project" value="InterPro"/>
</dbReference>
<keyword evidence="5" id="KW-1185">Reference proteome</keyword>
<dbReference type="PANTHER" id="PTHR47926">
    <property type="entry name" value="PENTATRICOPEPTIDE REPEAT-CONTAINING PROTEIN"/>
    <property type="match status" value="1"/>
</dbReference>
<gene>
    <name evidence="4" type="ORF">XAT740_LOCUS26396</name>
</gene>
<reference evidence="4" key="1">
    <citation type="submission" date="2021-02" db="EMBL/GenBank/DDBJ databases">
        <authorList>
            <person name="Nowell W R."/>
        </authorList>
    </citation>
    <scope>NUCLEOTIDE SEQUENCE</scope>
</reference>
<dbReference type="InterPro" id="IPR046960">
    <property type="entry name" value="PPR_At4g14850-like_plant"/>
</dbReference>
<dbReference type="GO" id="GO:0048731">
    <property type="term" value="P:system development"/>
    <property type="evidence" value="ECO:0007669"/>
    <property type="project" value="UniProtKB-ARBA"/>
</dbReference>
<evidence type="ECO:0000313" key="5">
    <source>
        <dbReference type="Proteomes" id="UP000663828"/>
    </source>
</evidence>
<comment type="caution">
    <text evidence="4">The sequence shown here is derived from an EMBL/GenBank/DDBJ whole genome shotgun (WGS) entry which is preliminary data.</text>
</comment>
<dbReference type="FunFam" id="1.25.40.10:FF:000158">
    <property type="entry name" value="pentatricopeptide repeat-containing protein At2g33680"/>
    <property type="match status" value="1"/>
</dbReference>
<evidence type="ECO:0000256" key="1">
    <source>
        <dbReference type="ARBA" id="ARBA00022737"/>
    </source>
</evidence>
<dbReference type="Pfam" id="PF14432">
    <property type="entry name" value="DYW_deaminase"/>
    <property type="match status" value="1"/>
</dbReference>
<dbReference type="Proteomes" id="UP000663828">
    <property type="component" value="Unassembled WGS sequence"/>
</dbReference>
<dbReference type="Pfam" id="PF20430">
    <property type="entry name" value="Eplus_motif"/>
    <property type="match status" value="1"/>
</dbReference>
<feature type="repeat" description="PPR" evidence="2">
    <location>
        <begin position="322"/>
        <end position="352"/>
    </location>
</feature>
<dbReference type="EMBL" id="CAJNOR010002144">
    <property type="protein sequence ID" value="CAF1253648.1"/>
    <property type="molecule type" value="Genomic_DNA"/>
</dbReference>
<dbReference type="Gene3D" id="1.25.40.10">
    <property type="entry name" value="Tetratricopeptide repeat domain"/>
    <property type="match status" value="3"/>
</dbReference>
<evidence type="ECO:0000256" key="2">
    <source>
        <dbReference type="PROSITE-ProRule" id="PRU00708"/>
    </source>
</evidence>
<sequence length="630" mass="73224">MFVCQSYLRNRLIFGKSETIFRYFSTLDVPMKKFNDLKQFDQTLLLYDEYEKSHPALISNKVLTQVLKASTHLLDKHRSLTIAKKISLSSMNDTYLLASLIHMFIQFDQIGEAEQVFQQSRIRSQTMFLTMIKGYLKHEMVEQAFDLFEKITNPNEILLIQIFNTCAKLENQKALNCGRKFFEQMPIEYEKHQFLMNSAFNMFIKCGDSTFAERIFKKIPRFCIGYGRLMKIFNLEKQPEKTIDLYEQMKHDEIKPDRIIYLLLINACAQIGLKSICQRIVDEIPKDLLLDHPIQTSLIYMWGKSGSILKAEALFEKFFRPDAITYNSMINAYGLNGMVDKALELFHRMSKDIRDNYTFVCILNSCSHTGRVDQARRIFNEIPLKTQQIYTVMVDCLCRASLLEEAQQLIIQSELVNPPWLPMYMALLSSVRHQRDERLAEKIVQQMTKIFPKAEKGLISASVLLSNVYAMTGQLEKAETLRTNLIQSGKKKEIGLTWTELNGKIWKFRAHDKSHPQSSQIYEELDRISKELIEYGHEFHSNSITRSISSHETIQSVLCGHSEKLAIAFHFIQSTRPSHIQITENLRICEDCHAATKLIARIRQCEIIVRDASCIHHFDLNGNCSCQDYF</sequence>
<dbReference type="AlphaFoldDB" id="A0A815AC34"/>
<dbReference type="Pfam" id="PF12854">
    <property type="entry name" value="PPR_1"/>
    <property type="match status" value="1"/>
</dbReference>
<dbReference type="NCBIfam" id="TIGR00756">
    <property type="entry name" value="PPR"/>
    <property type="match status" value="1"/>
</dbReference>
<dbReference type="Pfam" id="PF01535">
    <property type="entry name" value="PPR"/>
    <property type="match status" value="3"/>
</dbReference>
<dbReference type="GO" id="GO:0008270">
    <property type="term" value="F:zinc ion binding"/>
    <property type="evidence" value="ECO:0007669"/>
    <property type="project" value="InterPro"/>
</dbReference>
<accession>A0A815AC34</accession>
<evidence type="ECO:0000259" key="3">
    <source>
        <dbReference type="Pfam" id="PF14432"/>
    </source>
</evidence>
<name>A0A815AC34_ADIRI</name>
<dbReference type="InterPro" id="IPR002885">
    <property type="entry name" value="PPR_rpt"/>
</dbReference>
<evidence type="ECO:0000313" key="4">
    <source>
        <dbReference type="EMBL" id="CAF1253648.1"/>
    </source>
</evidence>
<protein>
    <recommendedName>
        <fullName evidence="3">DYW domain-containing protein</fullName>
    </recommendedName>
</protein>
<dbReference type="InterPro" id="IPR046849">
    <property type="entry name" value="E2_motif"/>
</dbReference>
<dbReference type="GO" id="GO:0003723">
    <property type="term" value="F:RNA binding"/>
    <property type="evidence" value="ECO:0007669"/>
    <property type="project" value="InterPro"/>
</dbReference>